<evidence type="ECO:0000313" key="2">
    <source>
        <dbReference type="EMBL" id="KAF2689936.1"/>
    </source>
</evidence>
<dbReference type="Proteomes" id="UP000799291">
    <property type="component" value="Unassembled WGS sequence"/>
</dbReference>
<dbReference type="AlphaFoldDB" id="A0A6G1JHJ2"/>
<sequence length="238" mass="27623">MSEVNIRFARYTDLPSIARVMGRAFFDDDLFGDIIHPYRKQYPEDVNLYWLRRAYVNFWNYRWRWLVAVTKDVSTGKEDVVGVAQWERLGAGGDKLECAVYDPRRYMTQLSSVFVSLHSLMYPNRASHPQNEDILERAYPIFGTVWSGDRAESWYLEWLAVHPDHQGKGIGQKLAQWGLDRAQEEGVWASVASTRGKEPFYQKCGFIEEYWSASSGEGNPLGEWGSGRIFWRRFGKGD</sequence>
<evidence type="ECO:0000259" key="1">
    <source>
        <dbReference type="PROSITE" id="PS51186"/>
    </source>
</evidence>
<feature type="domain" description="N-acetyltransferase" evidence="1">
    <location>
        <begin position="94"/>
        <end position="236"/>
    </location>
</feature>
<keyword evidence="2" id="KW-0808">Transferase</keyword>
<dbReference type="InterPro" id="IPR052523">
    <property type="entry name" value="Trichothecene_AcTrans"/>
</dbReference>
<name>A0A6G1JHJ2_9PLEO</name>
<proteinExistence type="predicted"/>
<dbReference type="PROSITE" id="PS51186">
    <property type="entry name" value="GNAT"/>
    <property type="match status" value="1"/>
</dbReference>
<keyword evidence="3" id="KW-1185">Reference proteome</keyword>
<dbReference type="PANTHER" id="PTHR42791">
    <property type="entry name" value="GNAT FAMILY ACETYLTRANSFERASE"/>
    <property type="match status" value="1"/>
</dbReference>
<dbReference type="Gene3D" id="3.40.630.30">
    <property type="match status" value="1"/>
</dbReference>
<protein>
    <submittedName>
        <fullName evidence="2">Acyl-CoA N-acyltransferase</fullName>
    </submittedName>
</protein>
<organism evidence="2 3">
    <name type="scientific">Lentithecium fluviatile CBS 122367</name>
    <dbReference type="NCBI Taxonomy" id="1168545"/>
    <lineage>
        <taxon>Eukaryota</taxon>
        <taxon>Fungi</taxon>
        <taxon>Dikarya</taxon>
        <taxon>Ascomycota</taxon>
        <taxon>Pezizomycotina</taxon>
        <taxon>Dothideomycetes</taxon>
        <taxon>Pleosporomycetidae</taxon>
        <taxon>Pleosporales</taxon>
        <taxon>Massarineae</taxon>
        <taxon>Lentitheciaceae</taxon>
        <taxon>Lentithecium</taxon>
    </lineage>
</organism>
<dbReference type="PANTHER" id="PTHR42791:SF16">
    <property type="entry name" value="N-ACETYLTRANSFERASE DOMAIN-CONTAINING PROTEIN"/>
    <property type="match status" value="1"/>
</dbReference>
<dbReference type="Pfam" id="PF13508">
    <property type="entry name" value="Acetyltransf_7"/>
    <property type="match status" value="1"/>
</dbReference>
<keyword evidence="2" id="KW-0012">Acyltransferase</keyword>
<dbReference type="OrthoDB" id="2115692at2759"/>
<dbReference type="GO" id="GO:0016747">
    <property type="term" value="F:acyltransferase activity, transferring groups other than amino-acyl groups"/>
    <property type="evidence" value="ECO:0007669"/>
    <property type="project" value="InterPro"/>
</dbReference>
<reference evidence="2" key="1">
    <citation type="journal article" date="2020" name="Stud. Mycol.">
        <title>101 Dothideomycetes genomes: a test case for predicting lifestyles and emergence of pathogens.</title>
        <authorList>
            <person name="Haridas S."/>
            <person name="Albert R."/>
            <person name="Binder M."/>
            <person name="Bloem J."/>
            <person name="Labutti K."/>
            <person name="Salamov A."/>
            <person name="Andreopoulos B."/>
            <person name="Baker S."/>
            <person name="Barry K."/>
            <person name="Bills G."/>
            <person name="Bluhm B."/>
            <person name="Cannon C."/>
            <person name="Castanera R."/>
            <person name="Culley D."/>
            <person name="Daum C."/>
            <person name="Ezra D."/>
            <person name="Gonzalez J."/>
            <person name="Henrissat B."/>
            <person name="Kuo A."/>
            <person name="Liang C."/>
            <person name="Lipzen A."/>
            <person name="Lutzoni F."/>
            <person name="Magnuson J."/>
            <person name="Mondo S."/>
            <person name="Nolan M."/>
            <person name="Ohm R."/>
            <person name="Pangilinan J."/>
            <person name="Park H.-J."/>
            <person name="Ramirez L."/>
            <person name="Alfaro M."/>
            <person name="Sun H."/>
            <person name="Tritt A."/>
            <person name="Yoshinaga Y."/>
            <person name="Zwiers L.-H."/>
            <person name="Turgeon B."/>
            <person name="Goodwin S."/>
            <person name="Spatafora J."/>
            <person name="Crous P."/>
            <person name="Grigoriev I."/>
        </authorList>
    </citation>
    <scope>NUCLEOTIDE SEQUENCE</scope>
    <source>
        <strain evidence="2">CBS 122367</strain>
    </source>
</reference>
<dbReference type="EMBL" id="MU005571">
    <property type="protein sequence ID" value="KAF2689936.1"/>
    <property type="molecule type" value="Genomic_DNA"/>
</dbReference>
<dbReference type="CDD" id="cd04301">
    <property type="entry name" value="NAT_SF"/>
    <property type="match status" value="1"/>
</dbReference>
<accession>A0A6G1JHJ2</accession>
<gene>
    <name evidence="2" type="ORF">K458DRAFT_483465</name>
</gene>
<dbReference type="InterPro" id="IPR000182">
    <property type="entry name" value="GNAT_dom"/>
</dbReference>
<dbReference type="InterPro" id="IPR016181">
    <property type="entry name" value="Acyl_CoA_acyltransferase"/>
</dbReference>
<evidence type="ECO:0000313" key="3">
    <source>
        <dbReference type="Proteomes" id="UP000799291"/>
    </source>
</evidence>
<dbReference type="SUPFAM" id="SSF55729">
    <property type="entry name" value="Acyl-CoA N-acyltransferases (Nat)"/>
    <property type="match status" value="1"/>
</dbReference>